<keyword evidence="2" id="KW-1185">Reference proteome</keyword>
<organism evidence="1 2">
    <name type="scientific">Corallococcus exercitus</name>
    <dbReference type="NCBI Taxonomy" id="2316736"/>
    <lineage>
        <taxon>Bacteria</taxon>
        <taxon>Pseudomonadati</taxon>
        <taxon>Myxococcota</taxon>
        <taxon>Myxococcia</taxon>
        <taxon>Myxococcales</taxon>
        <taxon>Cystobacterineae</taxon>
        <taxon>Myxococcaceae</taxon>
        <taxon>Corallococcus</taxon>
    </lineage>
</organism>
<reference evidence="1 2" key="1">
    <citation type="submission" date="2020-05" db="EMBL/GenBank/DDBJ databases">
        <authorList>
            <person name="Whitworth D."/>
        </authorList>
    </citation>
    <scope>NUCLEOTIDE SEQUENCE [LARGE SCALE GENOMIC DNA]</scope>
    <source>
        <strain evidence="1 2">AB043B</strain>
    </source>
</reference>
<name>A0A7Y4KRU9_9BACT</name>
<proteinExistence type="predicted"/>
<protein>
    <submittedName>
        <fullName evidence="1">Uncharacterized protein</fullName>
    </submittedName>
</protein>
<comment type="caution">
    <text evidence="1">The sequence shown here is derived from an EMBL/GenBank/DDBJ whole genome shotgun (WGS) entry which is preliminary data.</text>
</comment>
<dbReference type="Proteomes" id="UP000563426">
    <property type="component" value="Unassembled WGS sequence"/>
</dbReference>
<dbReference type="EMBL" id="JABFJV010000347">
    <property type="protein sequence ID" value="NOK38668.1"/>
    <property type="molecule type" value="Genomic_DNA"/>
</dbReference>
<sequence>MAVEQGVMAGFSAKEEEQLLRLLHRVVENLERRRGSALRRERIRAAASPGQVRV</sequence>
<dbReference type="AlphaFoldDB" id="A0A7Y4KRU9"/>
<evidence type="ECO:0000313" key="2">
    <source>
        <dbReference type="Proteomes" id="UP000563426"/>
    </source>
</evidence>
<accession>A0A7Y4KRU9</accession>
<evidence type="ECO:0000313" key="1">
    <source>
        <dbReference type="EMBL" id="NOK38668.1"/>
    </source>
</evidence>
<dbReference type="RefSeq" id="WP_171438210.1">
    <property type="nucleotide sequence ID" value="NZ_JABFJV010000347.1"/>
</dbReference>
<gene>
    <name evidence="1" type="ORF">HMI49_36295</name>
</gene>